<evidence type="ECO:0000313" key="6">
    <source>
        <dbReference type="EMBL" id="KAF1810929.1"/>
    </source>
</evidence>
<dbReference type="RefSeq" id="XP_033532560.1">
    <property type="nucleotide sequence ID" value="XM_033679758.1"/>
</dbReference>
<feature type="domain" description="LicD/FKTN/FKRP nucleotidyltransferase" evidence="5">
    <location>
        <begin position="7"/>
        <end position="99"/>
    </location>
</feature>
<dbReference type="GO" id="GO:0016020">
    <property type="term" value="C:membrane"/>
    <property type="evidence" value="ECO:0007669"/>
    <property type="project" value="UniProtKB-SubCell"/>
</dbReference>
<dbReference type="InterPro" id="IPR009644">
    <property type="entry name" value="FKTN/MNN4/W02B3.4-1"/>
</dbReference>
<reference evidence="8" key="3">
    <citation type="submission" date="2025-04" db="UniProtKB">
        <authorList>
            <consortium name="RefSeq"/>
        </authorList>
    </citation>
    <scope>IDENTIFICATION</scope>
    <source>
        <strain evidence="8">CBS 781.70</strain>
    </source>
</reference>
<reference evidence="8" key="2">
    <citation type="submission" date="2020-04" db="EMBL/GenBank/DDBJ databases">
        <authorList>
            <consortium name="NCBI Genome Project"/>
        </authorList>
    </citation>
    <scope>NUCLEOTIDE SEQUENCE</scope>
    <source>
        <strain evidence="8">CBS 781.70</strain>
    </source>
</reference>
<proteinExistence type="predicted"/>
<evidence type="ECO:0000259" key="5">
    <source>
        <dbReference type="Pfam" id="PF04991"/>
    </source>
</evidence>
<keyword evidence="7" id="KW-1185">Reference proteome</keyword>
<evidence type="ECO:0000256" key="4">
    <source>
        <dbReference type="ARBA" id="ARBA00023136"/>
    </source>
</evidence>
<sequence length="157" mass="18119">MTDVDQMLPWDTDIDTQVSVQTLERLGSEYNQTLHRYDDSVSTSRWMRRAVQRDYFLDVNSWIGERTYGDGQNVIDARWIDVRNGLFIDITGLTETAPERNPGMVQCKNNHFYRVEDLFPLTETTFEGVTALVPNNSARALTEEYGEQSLVLEQFNG</sequence>
<dbReference type="InterPro" id="IPR007074">
    <property type="entry name" value="LicD/FKTN/FKRP_NTP_transf"/>
</dbReference>
<dbReference type="GeneID" id="54420328"/>
<dbReference type="OrthoDB" id="444255at2759"/>
<keyword evidence="2" id="KW-0812">Transmembrane</keyword>
<evidence type="ECO:0000256" key="1">
    <source>
        <dbReference type="ARBA" id="ARBA00004167"/>
    </source>
</evidence>
<keyword evidence="4" id="KW-0472">Membrane</keyword>
<dbReference type="AlphaFoldDB" id="A0A6G1FZE0"/>
<dbReference type="GO" id="GO:0009100">
    <property type="term" value="P:glycoprotein metabolic process"/>
    <property type="evidence" value="ECO:0007669"/>
    <property type="project" value="UniProtKB-ARBA"/>
</dbReference>
<organism evidence="6">
    <name type="scientific">Eremomyces bilateralis CBS 781.70</name>
    <dbReference type="NCBI Taxonomy" id="1392243"/>
    <lineage>
        <taxon>Eukaryota</taxon>
        <taxon>Fungi</taxon>
        <taxon>Dikarya</taxon>
        <taxon>Ascomycota</taxon>
        <taxon>Pezizomycotina</taxon>
        <taxon>Dothideomycetes</taxon>
        <taxon>Dothideomycetes incertae sedis</taxon>
        <taxon>Eremomycetales</taxon>
        <taxon>Eremomycetaceae</taxon>
        <taxon>Eremomyces</taxon>
    </lineage>
</organism>
<dbReference type="EMBL" id="ML975163">
    <property type="protein sequence ID" value="KAF1810929.1"/>
    <property type="molecule type" value="Genomic_DNA"/>
</dbReference>
<protein>
    <recommendedName>
        <fullName evidence="5">LicD/FKTN/FKRP nucleotidyltransferase domain-containing protein</fullName>
    </recommendedName>
</protein>
<name>A0A6G1FZE0_9PEZI</name>
<reference evidence="6 8" key="1">
    <citation type="submission" date="2020-01" db="EMBL/GenBank/DDBJ databases">
        <authorList>
            <consortium name="DOE Joint Genome Institute"/>
            <person name="Haridas S."/>
            <person name="Albert R."/>
            <person name="Binder M."/>
            <person name="Bloem J."/>
            <person name="Labutti K."/>
            <person name="Salamov A."/>
            <person name="Andreopoulos B."/>
            <person name="Baker S.E."/>
            <person name="Barry K."/>
            <person name="Bills G."/>
            <person name="Bluhm B.H."/>
            <person name="Cannon C."/>
            <person name="Castanera R."/>
            <person name="Culley D.E."/>
            <person name="Daum C."/>
            <person name="Ezra D."/>
            <person name="Gonzalez J.B."/>
            <person name="Henrissat B."/>
            <person name="Kuo A."/>
            <person name="Liang C."/>
            <person name="Lipzen A."/>
            <person name="Lutzoni F."/>
            <person name="Magnuson J."/>
            <person name="Mondo S."/>
            <person name="Nolan M."/>
            <person name="Ohm R."/>
            <person name="Pangilinan J."/>
            <person name="Park H.-J."/>
            <person name="Ramirez L."/>
            <person name="Alfaro M."/>
            <person name="Sun H."/>
            <person name="Tritt A."/>
            <person name="Yoshinaga Y."/>
            <person name="Zwiers L.-H."/>
            <person name="Turgeon B.G."/>
            <person name="Goodwin S.B."/>
            <person name="Spatafora J.W."/>
            <person name="Crous P.W."/>
            <person name="Grigoriev I.V."/>
        </authorList>
    </citation>
    <scope>NUCLEOTIDE SEQUENCE</scope>
    <source>
        <strain evidence="6 8">CBS 781.70</strain>
    </source>
</reference>
<keyword evidence="3" id="KW-1133">Transmembrane helix</keyword>
<accession>A0A6G1FZE0</accession>
<dbReference type="Proteomes" id="UP000504638">
    <property type="component" value="Unplaced"/>
</dbReference>
<gene>
    <name evidence="6 8" type="ORF">P152DRAFT_459808</name>
</gene>
<comment type="subcellular location">
    <subcellularLocation>
        <location evidence="1">Membrane</location>
        <topology evidence="1">Single-pass membrane protein</topology>
    </subcellularLocation>
</comment>
<feature type="domain" description="LicD/FKTN/FKRP nucleotidyltransferase" evidence="5">
    <location>
        <begin position="106"/>
        <end position="146"/>
    </location>
</feature>
<evidence type="ECO:0000313" key="7">
    <source>
        <dbReference type="Proteomes" id="UP000504638"/>
    </source>
</evidence>
<evidence type="ECO:0000256" key="2">
    <source>
        <dbReference type="ARBA" id="ARBA00022692"/>
    </source>
</evidence>
<dbReference type="PANTHER" id="PTHR15407:SF28">
    <property type="entry name" value="RIBITOL-5-PHOSPHATE TRANSFERASE FKTN"/>
    <property type="match status" value="1"/>
</dbReference>
<dbReference type="PANTHER" id="PTHR15407">
    <property type="entry name" value="FUKUTIN-RELATED"/>
    <property type="match status" value="1"/>
</dbReference>
<dbReference type="Pfam" id="PF04991">
    <property type="entry name" value="LicD"/>
    <property type="match status" value="2"/>
</dbReference>
<evidence type="ECO:0000313" key="8">
    <source>
        <dbReference type="RefSeq" id="XP_033532560.1"/>
    </source>
</evidence>
<evidence type="ECO:0000256" key="3">
    <source>
        <dbReference type="ARBA" id="ARBA00022989"/>
    </source>
</evidence>